<dbReference type="EC" id="3.1.3.3" evidence="3"/>
<dbReference type="PANTHER" id="PTHR43344">
    <property type="entry name" value="PHOSPHOSERINE PHOSPHATASE"/>
    <property type="match status" value="1"/>
</dbReference>
<dbReference type="GO" id="GO:0006564">
    <property type="term" value="P:L-serine biosynthetic process"/>
    <property type="evidence" value="ECO:0007669"/>
    <property type="project" value="UniProtKB-KW"/>
</dbReference>
<dbReference type="Pfam" id="PF12710">
    <property type="entry name" value="HAD"/>
    <property type="match status" value="1"/>
</dbReference>
<proteinExistence type="predicted"/>
<reference evidence="9" key="1">
    <citation type="journal article" date="2014" name="Front. Microbiol.">
        <title>High frequency of phylogenetically diverse reductive dehalogenase-homologous genes in deep subseafloor sedimentary metagenomes.</title>
        <authorList>
            <person name="Kawai M."/>
            <person name="Futagami T."/>
            <person name="Toyoda A."/>
            <person name="Takaki Y."/>
            <person name="Nishi S."/>
            <person name="Hori S."/>
            <person name="Arai W."/>
            <person name="Tsubouchi T."/>
            <person name="Morono Y."/>
            <person name="Uchiyama I."/>
            <person name="Ito T."/>
            <person name="Fujiyama A."/>
            <person name="Inagaki F."/>
            <person name="Takami H."/>
        </authorList>
    </citation>
    <scope>NUCLEOTIDE SEQUENCE</scope>
    <source>
        <strain evidence="9">Expedition CK06-06</strain>
    </source>
</reference>
<evidence type="ECO:0000256" key="6">
    <source>
        <dbReference type="ARBA" id="ARBA00022801"/>
    </source>
</evidence>
<evidence type="ECO:0000313" key="9">
    <source>
        <dbReference type="EMBL" id="GAI16292.1"/>
    </source>
</evidence>
<evidence type="ECO:0000256" key="5">
    <source>
        <dbReference type="ARBA" id="ARBA00022723"/>
    </source>
</evidence>
<keyword evidence="5" id="KW-0479">Metal-binding</keyword>
<evidence type="ECO:0000256" key="2">
    <source>
        <dbReference type="ARBA" id="ARBA00005135"/>
    </source>
</evidence>
<evidence type="ECO:0000256" key="3">
    <source>
        <dbReference type="ARBA" id="ARBA00012640"/>
    </source>
</evidence>
<dbReference type="InterPro" id="IPR050582">
    <property type="entry name" value="HAD-like_SerB"/>
</dbReference>
<dbReference type="InterPro" id="IPR036412">
    <property type="entry name" value="HAD-like_sf"/>
</dbReference>
<comment type="cofactor">
    <cofactor evidence="1">
        <name>Mg(2+)</name>
        <dbReference type="ChEBI" id="CHEBI:18420"/>
    </cofactor>
</comment>
<gene>
    <name evidence="9" type="ORF">S06H3_13759</name>
</gene>
<dbReference type="NCBIfam" id="TIGR01488">
    <property type="entry name" value="HAD-SF-IB"/>
    <property type="match status" value="1"/>
</dbReference>
<dbReference type="PANTHER" id="PTHR43344:SF2">
    <property type="entry name" value="PHOSPHOSERINE PHOSPHATASE"/>
    <property type="match status" value="1"/>
</dbReference>
<dbReference type="GO" id="GO:0005737">
    <property type="term" value="C:cytoplasm"/>
    <property type="evidence" value="ECO:0007669"/>
    <property type="project" value="TreeGrafter"/>
</dbReference>
<evidence type="ECO:0000256" key="7">
    <source>
        <dbReference type="ARBA" id="ARBA00022842"/>
    </source>
</evidence>
<comment type="caution">
    <text evidence="9">The sequence shown here is derived from an EMBL/GenBank/DDBJ whole genome shotgun (WGS) entry which is preliminary data.</text>
</comment>
<organism evidence="9">
    <name type="scientific">marine sediment metagenome</name>
    <dbReference type="NCBI Taxonomy" id="412755"/>
    <lineage>
        <taxon>unclassified sequences</taxon>
        <taxon>metagenomes</taxon>
        <taxon>ecological metagenomes</taxon>
    </lineage>
</organism>
<sequence length="183" mass="20500">MPNCSTEPRLIVFDMDGTLIADRFIFRLAHRFGFEAELREIISRNIPEYEKTRSIASLLKGIMAKEVIDTFDQIPLSPGTQMTALELKREGHVLAIISDSYTIVTERLKKRLGFDYTVANKLVVKGGKITGEVEMPLNWASNRMGCLKHSVCKLNALVSLSEKTKIPLERTVAVGDNIADICM</sequence>
<evidence type="ECO:0000256" key="4">
    <source>
        <dbReference type="ARBA" id="ARBA00022605"/>
    </source>
</evidence>
<dbReference type="GO" id="GO:0000287">
    <property type="term" value="F:magnesium ion binding"/>
    <property type="evidence" value="ECO:0007669"/>
    <property type="project" value="TreeGrafter"/>
</dbReference>
<dbReference type="EMBL" id="BARV01006715">
    <property type="protein sequence ID" value="GAI16292.1"/>
    <property type="molecule type" value="Genomic_DNA"/>
</dbReference>
<keyword evidence="4" id="KW-0028">Amino-acid biosynthesis</keyword>
<keyword evidence="7" id="KW-0460">Magnesium</keyword>
<keyword evidence="6" id="KW-0378">Hydrolase</keyword>
<dbReference type="SUPFAM" id="SSF56784">
    <property type="entry name" value="HAD-like"/>
    <property type="match status" value="1"/>
</dbReference>
<feature type="non-terminal residue" evidence="9">
    <location>
        <position position="183"/>
    </location>
</feature>
<evidence type="ECO:0000256" key="8">
    <source>
        <dbReference type="ARBA" id="ARBA00023299"/>
    </source>
</evidence>
<evidence type="ECO:0000256" key="1">
    <source>
        <dbReference type="ARBA" id="ARBA00001946"/>
    </source>
</evidence>
<dbReference type="AlphaFoldDB" id="X1LAE2"/>
<comment type="pathway">
    <text evidence="2">Amino-acid biosynthesis; L-serine biosynthesis; L-serine from 3-phospho-D-glycerate: step 3/3.</text>
</comment>
<keyword evidence="8" id="KW-0718">Serine biosynthesis</keyword>
<dbReference type="GO" id="GO:0036424">
    <property type="term" value="F:L-phosphoserine phosphatase activity"/>
    <property type="evidence" value="ECO:0007669"/>
    <property type="project" value="TreeGrafter"/>
</dbReference>
<name>X1LAE2_9ZZZZ</name>
<accession>X1LAE2</accession>
<dbReference type="InterPro" id="IPR023214">
    <property type="entry name" value="HAD_sf"/>
</dbReference>
<dbReference type="Gene3D" id="3.40.50.1000">
    <property type="entry name" value="HAD superfamily/HAD-like"/>
    <property type="match status" value="1"/>
</dbReference>
<protein>
    <recommendedName>
        <fullName evidence="3">phosphoserine phosphatase</fullName>
        <ecNumber evidence="3">3.1.3.3</ecNumber>
    </recommendedName>
</protein>